<feature type="region of interest" description="Disordered" evidence="4">
    <location>
        <begin position="673"/>
        <end position="707"/>
    </location>
</feature>
<dbReference type="GO" id="GO:0005634">
    <property type="term" value="C:nucleus"/>
    <property type="evidence" value="ECO:0007669"/>
    <property type="project" value="UniProtKB-SubCell"/>
</dbReference>
<feature type="compositionally biased region" description="Basic and acidic residues" evidence="4">
    <location>
        <begin position="543"/>
        <end position="555"/>
    </location>
</feature>
<evidence type="ECO:0000256" key="2">
    <source>
        <dbReference type="ARBA" id="ARBA00023242"/>
    </source>
</evidence>
<feature type="region of interest" description="Disordered" evidence="4">
    <location>
        <begin position="538"/>
        <end position="627"/>
    </location>
</feature>
<feature type="compositionally biased region" description="Pro residues" evidence="4">
    <location>
        <begin position="40"/>
        <end position="49"/>
    </location>
</feature>
<feature type="compositionally biased region" description="Low complexity" evidence="4">
    <location>
        <begin position="120"/>
        <end position="139"/>
    </location>
</feature>
<dbReference type="PRINTS" id="PR00053">
    <property type="entry name" value="FORKHEAD"/>
</dbReference>
<dbReference type="EMBL" id="AMKT01000003">
    <property type="protein sequence ID" value="OXG31129.1"/>
    <property type="molecule type" value="Genomic_DNA"/>
</dbReference>
<accession>A0A854QMY3</accession>
<feature type="DNA-binding region" description="Fork-head" evidence="3">
    <location>
        <begin position="254"/>
        <end position="346"/>
    </location>
</feature>
<evidence type="ECO:0000256" key="3">
    <source>
        <dbReference type="PROSITE-ProRule" id="PRU00089"/>
    </source>
</evidence>
<organism evidence="7 8">
    <name type="scientific">Cryptococcus neoformans Tu259-1</name>
    <dbReference type="NCBI Taxonomy" id="1230072"/>
    <lineage>
        <taxon>Eukaryota</taxon>
        <taxon>Fungi</taxon>
        <taxon>Dikarya</taxon>
        <taxon>Basidiomycota</taxon>
        <taxon>Agaricomycotina</taxon>
        <taxon>Tremellomycetes</taxon>
        <taxon>Tremellales</taxon>
        <taxon>Cryptococcaceae</taxon>
        <taxon>Cryptococcus</taxon>
        <taxon>Cryptococcus neoformans species complex</taxon>
    </lineage>
</organism>
<dbReference type="SMART" id="SM00339">
    <property type="entry name" value="FH"/>
    <property type="match status" value="1"/>
</dbReference>
<feature type="compositionally biased region" description="Basic and acidic residues" evidence="4">
    <location>
        <begin position="680"/>
        <end position="695"/>
    </location>
</feature>
<dbReference type="Proteomes" id="UP000199727">
    <property type="component" value="Unassembled WGS sequence"/>
</dbReference>
<dbReference type="PROSITE" id="PS50039">
    <property type="entry name" value="FORK_HEAD_3"/>
    <property type="match status" value="1"/>
</dbReference>
<reference evidence="7 8" key="1">
    <citation type="submission" date="2017-06" db="EMBL/GenBank/DDBJ databases">
        <title>Global population genomics of the pathogenic fungus Cryptococcus neoformans var. grubii.</title>
        <authorList>
            <person name="Cuomo C."/>
            <person name="Litvintseva A."/>
            <person name="Chen Y."/>
            <person name="Young S."/>
            <person name="Zeng Q."/>
            <person name="Chapman S."/>
            <person name="Gujja S."/>
            <person name="Saif S."/>
            <person name="Birren B."/>
        </authorList>
    </citation>
    <scope>NUCLEOTIDE SEQUENCE [LARGE SCALE GENOMIC DNA]</scope>
    <source>
        <strain evidence="7 8">Tu259-1</strain>
    </source>
</reference>
<comment type="subcellular location">
    <subcellularLocation>
        <location evidence="3">Nucleus</location>
    </subcellularLocation>
</comment>
<dbReference type="AlphaFoldDB" id="A0A854QMY3"/>
<feature type="region of interest" description="Disordered" evidence="4">
    <location>
        <begin position="29"/>
        <end position="53"/>
    </location>
</feature>
<dbReference type="Pfam" id="PF00250">
    <property type="entry name" value="Forkhead"/>
    <property type="match status" value="1"/>
</dbReference>
<feature type="chain" id="PRO_5032598296" description="Fork-head domain-containing protein" evidence="5">
    <location>
        <begin position="21"/>
        <end position="786"/>
    </location>
</feature>
<dbReference type="PANTHER" id="PTHR11829">
    <property type="entry name" value="FORKHEAD BOX PROTEIN"/>
    <property type="match status" value="1"/>
</dbReference>
<dbReference type="GO" id="GO:0000978">
    <property type="term" value="F:RNA polymerase II cis-regulatory region sequence-specific DNA binding"/>
    <property type="evidence" value="ECO:0007669"/>
    <property type="project" value="TreeGrafter"/>
</dbReference>
<feature type="compositionally biased region" description="Basic and acidic residues" evidence="4">
    <location>
        <begin position="87"/>
        <end position="98"/>
    </location>
</feature>
<feature type="compositionally biased region" description="Basic and acidic residues" evidence="4">
    <location>
        <begin position="471"/>
        <end position="481"/>
    </location>
</feature>
<dbReference type="OrthoDB" id="5954824at2759"/>
<evidence type="ECO:0000256" key="5">
    <source>
        <dbReference type="SAM" id="SignalP"/>
    </source>
</evidence>
<dbReference type="PROSITE" id="PS00658">
    <property type="entry name" value="FORK_HEAD_2"/>
    <property type="match status" value="1"/>
</dbReference>
<gene>
    <name evidence="7" type="ORF">C361_00015</name>
</gene>
<evidence type="ECO:0000256" key="4">
    <source>
        <dbReference type="SAM" id="MobiDB-lite"/>
    </source>
</evidence>
<dbReference type="InterPro" id="IPR050211">
    <property type="entry name" value="FOX_domain-containing"/>
</dbReference>
<feature type="region of interest" description="Disordered" evidence="4">
    <location>
        <begin position="432"/>
        <end position="481"/>
    </location>
</feature>
<keyword evidence="1 3" id="KW-0238">DNA-binding</keyword>
<comment type="caution">
    <text evidence="7">The sequence shown here is derived from an EMBL/GenBank/DDBJ whole genome shotgun (WGS) entry which is preliminary data.</text>
</comment>
<dbReference type="InterPro" id="IPR036390">
    <property type="entry name" value="WH_DNA-bd_sf"/>
</dbReference>
<evidence type="ECO:0000313" key="7">
    <source>
        <dbReference type="EMBL" id="OXG31129.1"/>
    </source>
</evidence>
<feature type="region of interest" description="Disordered" evidence="4">
    <location>
        <begin position="86"/>
        <end position="153"/>
    </location>
</feature>
<dbReference type="PANTHER" id="PTHR11829:SF343">
    <property type="entry name" value="FORK-HEAD DOMAIN-CONTAINING PROTEIN"/>
    <property type="match status" value="1"/>
</dbReference>
<sequence length="786" mass="87651">MCINVCISVTTLFHTVLVSAAMATFTPGVSPTSCPAISSPQPPPSPVSPDPSTIISPKNRVAKHKISMSGVQPNYWRLDAYGQGFHHQKDQDQQRADELDPQCVPAEKDDEPRVRSARISPSLSPSPSRLRSPLPSPSLKVQLQPNPILPRPSDPTVQALGIPLSSYAFAPNPLGFQFTHSDLSRLRNGAHGKCDIDVDMDVDVDDNGDDEDGDEKPMTMSEAVWRKWELVGGLAKGAGGLFRYAYDQDGNDYRPDMTHVQVIRLVIAASPRKMMTLAQIYQAIEERWPWHKAGGSTWKNSIRHNLSLNDCFINAERPTHEGGSGKGGYWTVNDKLTGKTARKLKRSLHSELENEMENDEMETDGSAGGPPHPHPYPQPTSHATYFPSSFSPTHPHPPHYPHSQTHNTSDMYTTETLRPPLAQPVRSVKRYRLSQPPLSPSGSGSVSASYGPSPQLYPYSRPRQHPHSHKHELPHEHSRQHPLERARTILANEYTRSPCPSLYTRFTEDKRDPHLRLGIPLSVPIFAQMQSYSRGALPYAPELMDRESDGDGQRDRGRKLRDSVTPFDMRAWEQERERERKRVEQHHPLSPVDPRQLDPSSSCSASVPSAPSSALSDFTSAPTSVPAPFPESATVLISTSMANKNKSLSEWTSHHTRTARVGTGRFWKWDLFGRSGGSAGDERERERETEREQRGYYHPYPTPQTSGEIEREADYNDHDHNDHTQNHVLTPNQNQKAKYASRDIPLSFWTGAGEMGGREKAEDRAELQRAADGVELLALAAAKIQG</sequence>
<feature type="compositionally biased region" description="Low complexity" evidence="4">
    <location>
        <begin position="434"/>
        <end position="454"/>
    </location>
</feature>
<dbReference type="Gene3D" id="1.10.10.10">
    <property type="entry name" value="Winged helix-like DNA-binding domain superfamily/Winged helix DNA-binding domain"/>
    <property type="match status" value="1"/>
</dbReference>
<dbReference type="InterPro" id="IPR030456">
    <property type="entry name" value="TF_fork_head_CS_2"/>
</dbReference>
<evidence type="ECO:0000259" key="6">
    <source>
        <dbReference type="PROSITE" id="PS50039"/>
    </source>
</evidence>
<feature type="compositionally biased region" description="Basic and acidic residues" evidence="4">
    <location>
        <begin position="570"/>
        <end position="587"/>
    </location>
</feature>
<dbReference type="InterPro" id="IPR001766">
    <property type="entry name" value="Fork_head_dom"/>
</dbReference>
<name>A0A854QMY3_CRYNE</name>
<dbReference type="SUPFAM" id="SSF46785">
    <property type="entry name" value="Winged helix' DNA-binding domain"/>
    <property type="match status" value="1"/>
</dbReference>
<feature type="region of interest" description="Disordered" evidence="4">
    <location>
        <begin position="352"/>
        <end position="410"/>
    </location>
</feature>
<dbReference type="GO" id="GO:0000981">
    <property type="term" value="F:DNA-binding transcription factor activity, RNA polymerase II-specific"/>
    <property type="evidence" value="ECO:0007669"/>
    <property type="project" value="TreeGrafter"/>
</dbReference>
<feature type="compositionally biased region" description="Low complexity" evidence="4">
    <location>
        <begin position="599"/>
        <end position="616"/>
    </location>
</feature>
<feature type="compositionally biased region" description="Low complexity" evidence="4">
    <location>
        <begin position="384"/>
        <end position="393"/>
    </location>
</feature>
<protein>
    <recommendedName>
        <fullName evidence="6">Fork-head domain-containing protein</fullName>
    </recommendedName>
</protein>
<dbReference type="InterPro" id="IPR036388">
    <property type="entry name" value="WH-like_DNA-bd_sf"/>
</dbReference>
<keyword evidence="5" id="KW-0732">Signal</keyword>
<proteinExistence type="predicted"/>
<evidence type="ECO:0000313" key="8">
    <source>
        <dbReference type="Proteomes" id="UP000199727"/>
    </source>
</evidence>
<keyword evidence="2 3" id="KW-0539">Nucleus</keyword>
<feature type="signal peptide" evidence="5">
    <location>
        <begin position="1"/>
        <end position="20"/>
    </location>
</feature>
<feature type="domain" description="Fork-head" evidence="6">
    <location>
        <begin position="254"/>
        <end position="346"/>
    </location>
</feature>
<dbReference type="CDD" id="cd00059">
    <property type="entry name" value="FH_FOX"/>
    <property type="match status" value="1"/>
</dbReference>
<feature type="compositionally biased region" description="Acidic residues" evidence="4">
    <location>
        <begin position="353"/>
        <end position="363"/>
    </location>
</feature>
<evidence type="ECO:0000256" key="1">
    <source>
        <dbReference type="ARBA" id="ARBA00023125"/>
    </source>
</evidence>